<dbReference type="AlphaFoldDB" id="A0A8I3A900"/>
<accession>A0A8I3A900</accession>
<evidence type="ECO:0000313" key="2">
    <source>
        <dbReference type="EMBL" id="KAG6376321.1"/>
    </source>
</evidence>
<comment type="caution">
    <text evidence="2">The sequence shown here is derived from an EMBL/GenBank/DDBJ whole genome shotgun (WGS) entry which is preliminary data.</text>
</comment>
<evidence type="ECO:0000313" key="3">
    <source>
        <dbReference type="Proteomes" id="UP000683000"/>
    </source>
</evidence>
<name>A0A8I3A900_9AGAM</name>
<evidence type="ECO:0000256" key="1">
    <source>
        <dbReference type="SAM" id="Phobius"/>
    </source>
</evidence>
<dbReference type="PANTHER" id="PTHR15887:SF1">
    <property type="entry name" value="TRANSMEMBRANE PROTEIN 69"/>
    <property type="match status" value="1"/>
</dbReference>
<dbReference type="OrthoDB" id="194289at2759"/>
<keyword evidence="1" id="KW-1133">Transmembrane helix</keyword>
<protein>
    <submittedName>
        <fullName evidence="2">Uncharacterized protein</fullName>
    </submittedName>
</protein>
<keyword evidence="1" id="KW-0812">Transmembrane</keyword>
<feature type="transmembrane region" description="Helical" evidence="1">
    <location>
        <begin position="160"/>
        <end position="177"/>
    </location>
</feature>
<feature type="transmembrane region" description="Helical" evidence="1">
    <location>
        <begin position="245"/>
        <end position="265"/>
    </location>
</feature>
<sequence>MSALSRPLRTAVLAPALRVSRQFQHPSHRSALPLLHARSAASSVSGRPGSQTIQHARLNVKEEIGNSLTDWARSIAGGVFTVDSVKPEKDSFIGITTAVATTVPTPYLVMGLAGGLPYIASAGTTVYLSHQAGLAAAGVLTKIDPGVVLTVLDQALNFQVTYGAVLLSFLGALHWGMEFAGLGGFKGYPRLFLGVSPAIVAWSTITLLPTSALLCQWLGFTALWYADNRATAAGWTPKWYSQYRFYLSILVGTCIIGSLAGTSYWGPVAGHGLLSHDLNLIVAERQQRKTESSGVVPGDIEAVEGGATSDAYVVIRHKSKQNGDTTENI</sequence>
<reference evidence="2" key="1">
    <citation type="submission" date="2021-03" db="EMBL/GenBank/DDBJ databases">
        <title>Evolutionary innovations through gain and loss of genes in the ectomycorrhizal Boletales.</title>
        <authorList>
            <person name="Wu G."/>
            <person name="Miyauchi S."/>
            <person name="Morin E."/>
            <person name="Yang Z.-L."/>
            <person name="Xu J."/>
            <person name="Martin F.M."/>
        </authorList>
    </citation>
    <scope>NUCLEOTIDE SEQUENCE</scope>
    <source>
        <strain evidence="2">BR01</strain>
    </source>
</reference>
<organism evidence="2 3">
    <name type="scientific">Boletus reticuloceps</name>
    <dbReference type="NCBI Taxonomy" id="495285"/>
    <lineage>
        <taxon>Eukaryota</taxon>
        <taxon>Fungi</taxon>
        <taxon>Dikarya</taxon>
        <taxon>Basidiomycota</taxon>
        <taxon>Agaricomycotina</taxon>
        <taxon>Agaricomycetes</taxon>
        <taxon>Agaricomycetidae</taxon>
        <taxon>Boletales</taxon>
        <taxon>Boletineae</taxon>
        <taxon>Boletaceae</taxon>
        <taxon>Boletoideae</taxon>
        <taxon>Boletus</taxon>
    </lineage>
</organism>
<dbReference type="Proteomes" id="UP000683000">
    <property type="component" value="Unassembled WGS sequence"/>
</dbReference>
<feature type="transmembrane region" description="Helical" evidence="1">
    <location>
        <begin position="197"/>
        <end position="225"/>
    </location>
</feature>
<proteinExistence type="predicted"/>
<dbReference type="Pfam" id="PF11911">
    <property type="entry name" value="DUF3429"/>
    <property type="match status" value="1"/>
</dbReference>
<dbReference type="InterPro" id="IPR021836">
    <property type="entry name" value="DUF3429"/>
</dbReference>
<dbReference type="PANTHER" id="PTHR15887">
    <property type="entry name" value="TRANSMEMBRANE PROTEIN 69"/>
    <property type="match status" value="1"/>
</dbReference>
<dbReference type="EMBL" id="JAGFBS010000012">
    <property type="protein sequence ID" value="KAG6376321.1"/>
    <property type="molecule type" value="Genomic_DNA"/>
</dbReference>
<keyword evidence="1" id="KW-0472">Membrane</keyword>
<keyword evidence="3" id="KW-1185">Reference proteome</keyword>
<gene>
    <name evidence="2" type="ORF">JVT61DRAFT_2301</name>
</gene>